<name>A0A7I8IUD4_SPIIN</name>
<accession>A0A7I8IUD4</accession>
<organism evidence="2">
    <name type="scientific">Spirodela intermedia</name>
    <name type="common">Intermediate duckweed</name>
    <dbReference type="NCBI Taxonomy" id="51605"/>
    <lineage>
        <taxon>Eukaryota</taxon>
        <taxon>Viridiplantae</taxon>
        <taxon>Streptophyta</taxon>
        <taxon>Embryophyta</taxon>
        <taxon>Tracheophyta</taxon>
        <taxon>Spermatophyta</taxon>
        <taxon>Magnoliopsida</taxon>
        <taxon>Liliopsida</taxon>
        <taxon>Araceae</taxon>
        <taxon>Lemnoideae</taxon>
        <taxon>Spirodela</taxon>
    </lineage>
</organism>
<protein>
    <submittedName>
        <fullName evidence="2">Uncharacterized protein</fullName>
    </submittedName>
</protein>
<dbReference type="EMBL" id="CACRZD030000006">
    <property type="protein sequence ID" value="CAA6661389.1"/>
    <property type="molecule type" value="Genomic_DNA"/>
</dbReference>
<feature type="compositionally biased region" description="Basic and acidic residues" evidence="1">
    <location>
        <begin position="1"/>
        <end position="17"/>
    </location>
</feature>
<gene>
    <name evidence="2" type="ORF">SI7747_06007784</name>
</gene>
<evidence type="ECO:0000313" key="3">
    <source>
        <dbReference type="Proteomes" id="UP001189122"/>
    </source>
</evidence>
<reference evidence="2 3" key="1">
    <citation type="submission" date="2019-12" db="EMBL/GenBank/DDBJ databases">
        <authorList>
            <person name="Scholz U."/>
            <person name="Mascher M."/>
            <person name="Fiebig A."/>
        </authorList>
    </citation>
    <scope>NUCLEOTIDE SEQUENCE</scope>
</reference>
<sequence length="51" mass="5504">MGMTSDGKEVEGGDGRRRQGGGKGEDGADGEEAERWQRGGRRGGRERGKRK</sequence>
<dbReference type="AlphaFoldDB" id="A0A7I8IUD4"/>
<feature type="region of interest" description="Disordered" evidence="1">
    <location>
        <begin position="1"/>
        <end position="51"/>
    </location>
</feature>
<evidence type="ECO:0000256" key="1">
    <source>
        <dbReference type="SAM" id="MobiDB-lite"/>
    </source>
</evidence>
<dbReference type="Proteomes" id="UP001189122">
    <property type="component" value="Unassembled WGS sequence"/>
</dbReference>
<proteinExistence type="predicted"/>
<evidence type="ECO:0000313" key="2">
    <source>
        <dbReference type="EMBL" id="CAA2621702.1"/>
    </source>
</evidence>
<dbReference type="EMBL" id="LR743593">
    <property type="protein sequence ID" value="CAA2621702.1"/>
    <property type="molecule type" value="Genomic_DNA"/>
</dbReference>
<keyword evidence="3" id="KW-1185">Reference proteome</keyword>
<feature type="compositionally biased region" description="Basic residues" evidence="1">
    <location>
        <begin position="38"/>
        <end position="51"/>
    </location>
</feature>